<dbReference type="Proteomes" id="UP001172687">
    <property type="component" value="Unassembled WGS sequence"/>
</dbReference>
<dbReference type="PROSITE" id="PS51257">
    <property type="entry name" value="PROKAR_LIPOPROTEIN"/>
    <property type="match status" value="1"/>
</dbReference>
<dbReference type="Pfam" id="PF10825">
    <property type="entry name" value="DUF2752"/>
    <property type="match status" value="1"/>
</dbReference>
<keyword evidence="1" id="KW-0812">Transmembrane</keyword>
<keyword evidence="1" id="KW-0472">Membrane</keyword>
<accession>A0ABT8HN19</accession>
<reference evidence="3" key="1">
    <citation type="submission" date="2023-07" db="EMBL/GenBank/DDBJ databases">
        <title>Degradation of tert-butanol by M. austroafricanum TBA100.</title>
        <authorList>
            <person name="Helbich S."/>
            <person name="Vainshtein Y."/>
        </authorList>
    </citation>
    <scope>NUCLEOTIDE SEQUENCE</scope>
    <source>
        <strain evidence="3">TBA100</strain>
    </source>
</reference>
<keyword evidence="1" id="KW-1133">Transmembrane helix</keyword>
<feature type="signal peptide" evidence="2">
    <location>
        <begin position="1"/>
        <end position="30"/>
    </location>
</feature>
<dbReference type="RefSeq" id="WP_208673673.1">
    <property type="nucleotide sequence ID" value="NZ_CP070380.1"/>
</dbReference>
<name>A0ABT8HN19_MYCAO</name>
<keyword evidence="2" id="KW-0732">Signal</keyword>
<feature type="transmembrane region" description="Helical" evidence="1">
    <location>
        <begin position="112"/>
        <end position="130"/>
    </location>
</feature>
<evidence type="ECO:0000256" key="2">
    <source>
        <dbReference type="SAM" id="SignalP"/>
    </source>
</evidence>
<evidence type="ECO:0000313" key="4">
    <source>
        <dbReference type="Proteomes" id="UP001172687"/>
    </source>
</evidence>
<protein>
    <submittedName>
        <fullName evidence="3">DUF2752 domain-containing protein</fullName>
    </submittedName>
</protein>
<dbReference type="EMBL" id="JAUHTC010000098">
    <property type="protein sequence ID" value="MDN4522159.1"/>
    <property type="molecule type" value="Genomic_DNA"/>
</dbReference>
<keyword evidence="4" id="KW-1185">Reference proteome</keyword>
<organism evidence="3 4">
    <name type="scientific">Mycolicibacterium austroafricanum</name>
    <name type="common">Mycobacterium austroafricanum</name>
    <dbReference type="NCBI Taxonomy" id="39687"/>
    <lineage>
        <taxon>Bacteria</taxon>
        <taxon>Bacillati</taxon>
        <taxon>Actinomycetota</taxon>
        <taxon>Actinomycetes</taxon>
        <taxon>Mycobacteriales</taxon>
        <taxon>Mycobacteriaceae</taxon>
        <taxon>Mycolicibacterium</taxon>
    </lineage>
</organism>
<feature type="chain" id="PRO_5046391133" evidence="2">
    <location>
        <begin position="31"/>
        <end position="140"/>
    </location>
</feature>
<sequence length="140" mass="14798">MPARQSAPARLGGPLLVGALAAGACAVVWAADPTTPGGYLPQCPTKALLGVDCPGCGALRMIYSLLHGDVLAAVRFNALAVVALGLLIVAFAAWTYGRIVDRRMVSWQHHKWAAPVTLAVVVVWFVLRILPFAPFTALRV</sequence>
<evidence type="ECO:0000313" key="3">
    <source>
        <dbReference type="EMBL" id="MDN4522159.1"/>
    </source>
</evidence>
<feature type="transmembrane region" description="Helical" evidence="1">
    <location>
        <begin position="76"/>
        <end position="100"/>
    </location>
</feature>
<proteinExistence type="predicted"/>
<dbReference type="InterPro" id="IPR021215">
    <property type="entry name" value="DUF2752"/>
</dbReference>
<gene>
    <name evidence="3" type="ORF">QYF68_30705</name>
</gene>
<evidence type="ECO:0000256" key="1">
    <source>
        <dbReference type="SAM" id="Phobius"/>
    </source>
</evidence>
<comment type="caution">
    <text evidence="3">The sequence shown here is derived from an EMBL/GenBank/DDBJ whole genome shotgun (WGS) entry which is preliminary data.</text>
</comment>